<protein>
    <submittedName>
        <fullName evidence="1">Uncharacterized protein</fullName>
    </submittedName>
</protein>
<name>A0A0E9UTN7_ANGAN</name>
<organism evidence="1">
    <name type="scientific">Anguilla anguilla</name>
    <name type="common">European freshwater eel</name>
    <name type="synonym">Muraena anguilla</name>
    <dbReference type="NCBI Taxonomy" id="7936"/>
    <lineage>
        <taxon>Eukaryota</taxon>
        <taxon>Metazoa</taxon>
        <taxon>Chordata</taxon>
        <taxon>Craniata</taxon>
        <taxon>Vertebrata</taxon>
        <taxon>Euteleostomi</taxon>
        <taxon>Actinopterygii</taxon>
        <taxon>Neopterygii</taxon>
        <taxon>Teleostei</taxon>
        <taxon>Anguilliformes</taxon>
        <taxon>Anguillidae</taxon>
        <taxon>Anguilla</taxon>
    </lineage>
</organism>
<sequence length="69" mass="8173">MVSDFDFTIHGPESYRENVKCSTTMQDLYAQVETKRRLALSFKEYNYFLNETTLHVGLMISRTNSFEMH</sequence>
<dbReference type="EMBL" id="GBXM01040274">
    <property type="protein sequence ID" value="JAH68303.1"/>
    <property type="molecule type" value="Transcribed_RNA"/>
</dbReference>
<accession>A0A0E9UTN7</accession>
<proteinExistence type="predicted"/>
<evidence type="ECO:0000313" key="1">
    <source>
        <dbReference type="EMBL" id="JAH68303.1"/>
    </source>
</evidence>
<dbReference type="AlphaFoldDB" id="A0A0E9UTN7"/>
<reference evidence="1" key="2">
    <citation type="journal article" date="2015" name="Fish Shellfish Immunol.">
        <title>Early steps in the European eel (Anguilla anguilla)-Vibrio vulnificus interaction in the gills: Role of the RtxA13 toxin.</title>
        <authorList>
            <person name="Callol A."/>
            <person name="Pajuelo D."/>
            <person name="Ebbesson L."/>
            <person name="Teles M."/>
            <person name="MacKenzie S."/>
            <person name="Amaro C."/>
        </authorList>
    </citation>
    <scope>NUCLEOTIDE SEQUENCE</scope>
</reference>
<reference evidence="1" key="1">
    <citation type="submission" date="2014-11" db="EMBL/GenBank/DDBJ databases">
        <authorList>
            <person name="Amaro Gonzalez C."/>
        </authorList>
    </citation>
    <scope>NUCLEOTIDE SEQUENCE</scope>
</reference>